<sequence length="550" mass="60980">TKNESNLWWRLELKKPHRISTITITNRGDHCWERLHGAEIRIGNSLANGGRDNPKCAAITPLTAVSMKGLCCYGMEGRYVNILIPDSSEYLSSCEVQIFGVPVSEKKNVALHGLVTQSSLWDAYGFAEHAVDGNMDSNLFSSSCSHTQVNYSPWWRLDLKTPHKISTITITNRGDCCEHRLYGAEIHIGNSLDNDGNSSKCGTFTSTIRGDTQTFCCNGMKGRYVTIVIPGRNEFLTLCEVQVFGVPVRQQLTSGEKNVALQGIAKQSSLYHVFGAPEHAIDGNNNSTYSAESCTRTHHEFGPWWRLDLLQPHKISTIRITNRGDCCSEHLKGAEIRIGNSLDNSSKKYPKCGTFRSVTPGATVTFSCKGMVGRYVTIIIPGRREYLTLCEVQVFGVPIQHVKFPIENNVALQGVAVQSSLYHSLGVPEHAIDGNQNSIYRAESCSHTNKDLNPWWRLDLLQPHKISTIDVTNRGDCCEERLQGAEIRIGNSLDNNGNNNPKCGTFTSSIPGDTVSFSCKGMEGRYVTVVIPKRREYLTLCEVQVFGVPV</sequence>
<comment type="function">
    <text evidence="1">Acts as a defensive agent. Recognizes blood group fucosylated oligosaccharides including A, B, H and Lewis B-type antigens. Does not recognize Lewis A antigen and has low affinity for monovalent haptens.</text>
</comment>
<dbReference type="EMBL" id="AFYH01076790">
    <property type="status" value="NOT_ANNOTATED_CDS"/>
    <property type="molecule type" value="Genomic_DNA"/>
</dbReference>
<dbReference type="GO" id="GO:0042806">
    <property type="term" value="F:fucose binding"/>
    <property type="evidence" value="ECO:0007669"/>
    <property type="project" value="UniProtKB-ARBA"/>
</dbReference>
<evidence type="ECO:0000313" key="10">
    <source>
        <dbReference type="Proteomes" id="UP000008672"/>
    </source>
</evidence>
<dbReference type="EMBL" id="AFYH01076788">
    <property type="status" value="NOT_ANNOTATED_CDS"/>
    <property type="molecule type" value="Genomic_DNA"/>
</dbReference>
<reference evidence="10" key="1">
    <citation type="submission" date="2011-08" db="EMBL/GenBank/DDBJ databases">
        <title>The draft genome of Latimeria chalumnae.</title>
        <authorList>
            <person name="Di Palma F."/>
            <person name="Alfoldi J."/>
            <person name="Johnson J."/>
            <person name="Berlin A."/>
            <person name="Gnerre S."/>
            <person name="Jaffe D."/>
            <person name="MacCallum I."/>
            <person name="Young S."/>
            <person name="Walker B.J."/>
            <person name="Lander E."/>
            <person name="Lindblad-Toh K."/>
        </authorList>
    </citation>
    <scope>NUCLEOTIDE SEQUENCE [LARGE SCALE GENOMIC DNA]</scope>
    <source>
        <strain evidence="10">Wild caught</strain>
    </source>
</reference>
<reference evidence="9" key="3">
    <citation type="submission" date="2025-09" db="UniProtKB">
        <authorList>
            <consortium name="Ensembl"/>
        </authorList>
    </citation>
    <scope>IDENTIFICATION</scope>
</reference>
<evidence type="ECO:0000256" key="5">
    <source>
        <dbReference type="ARBA" id="ARBA00022734"/>
    </source>
</evidence>
<keyword evidence="4" id="KW-0479">Metal-binding</keyword>
<dbReference type="GO" id="GO:0046872">
    <property type="term" value="F:metal ion binding"/>
    <property type="evidence" value="ECO:0007669"/>
    <property type="project" value="UniProtKB-KW"/>
</dbReference>
<dbReference type="Gene3D" id="2.60.120.260">
    <property type="entry name" value="Galactose-binding domain-like"/>
    <property type="match status" value="4"/>
</dbReference>
<dbReference type="eggNOG" id="ENOG502QQVA">
    <property type="taxonomic scope" value="Eukaryota"/>
</dbReference>
<keyword evidence="5" id="KW-0430">Lectin</keyword>
<dbReference type="GeneTree" id="ENSGT01060000248575"/>
<dbReference type="InterPro" id="IPR051941">
    <property type="entry name" value="BG_Antigen-Binding_Lectin"/>
</dbReference>
<evidence type="ECO:0000256" key="7">
    <source>
        <dbReference type="ARBA" id="ARBA00023157"/>
    </source>
</evidence>
<dbReference type="SMART" id="SM00607">
    <property type="entry name" value="FTP"/>
    <property type="match status" value="4"/>
</dbReference>
<comment type="similarity">
    <text evidence="2">Belongs to the fucolectin family.</text>
</comment>
<proteinExistence type="inferred from homology"/>
<dbReference type="OMA" id="DFFHTKS"/>
<evidence type="ECO:0000313" key="9">
    <source>
        <dbReference type="Ensembl" id="ENSLACP00000013219.1"/>
    </source>
</evidence>
<reference evidence="9" key="2">
    <citation type="submission" date="2025-08" db="UniProtKB">
        <authorList>
            <consortium name="Ensembl"/>
        </authorList>
    </citation>
    <scope>IDENTIFICATION</scope>
</reference>
<organism evidence="9 10">
    <name type="scientific">Latimeria chalumnae</name>
    <name type="common">Coelacanth</name>
    <dbReference type="NCBI Taxonomy" id="7897"/>
    <lineage>
        <taxon>Eukaryota</taxon>
        <taxon>Metazoa</taxon>
        <taxon>Chordata</taxon>
        <taxon>Craniata</taxon>
        <taxon>Vertebrata</taxon>
        <taxon>Euteleostomi</taxon>
        <taxon>Coelacanthiformes</taxon>
        <taxon>Coelacanthidae</taxon>
        <taxon>Latimeria</taxon>
    </lineage>
</organism>
<feature type="domain" description="Fucolectin tachylectin-4 pentraxin-1" evidence="8">
    <location>
        <begin position="256"/>
        <end position="400"/>
    </location>
</feature>
<dbReference type="InParanoid" id="H3AU98"/>
<dbReference type="AlphaFoldDB" id="H3AU98"/>
<dbReference type="Ensembl" id="ENSLACT00000013315.1">
    <property type="protein sequence ID" value="ENSLACP00000013219.1"/>
    <property type="gene ID" value="ENSLACG00000011640.1"/>
</dbReference>
<dbReference type="GO" id="GO:0001868">
    <property type="term" value="P:regulation of complement activation, lectin pathway"/>
    <property type="evidence" value="ECO:0007669"/>
    <property type="project" value="UniProtKB-ARBA"/>
</dbReference>
<evidence type="ECO:0000256" key="2">
    <source>
        <dbReference type="ARBA" id="ARBA00010147"/>
    </source>
</evidence>
<feature type="domain" description="Fucolectin tachylectin-4 pentraxin-1" evidence="8">
    <location>
        <begin position="407"/>
        <end position="549"/>
    </location>
</feature>
<dbReference type="InterPro" id="IPR006585">
    <property type="entry name" value="FTP1"/>
</dbReference>
<keyword evidence="7" id="KW-1015">Disulfide bond</keyword>
<dbReference type="EMBL" id="AFYH01076787">
    <property type="status" value="NOT_ANNOTATED_CDS"/>
    <property type="molecule type" value="Genomic_DNA"/>
</dbReference>
<evidence type="ECO:0000256" key="4">
    <source>
        <dbReference type="ARBA" id="ARBA00022723"/>
    </source>
</evidence>
<name>H3AU98_LATCH</name>
<dbReference type="Pfam" id="PF22633">
    <property type="entry name" value="F5_F8_type_C_2"/>
    <property type="match status" value="4"/>
</dbReference>
<evidence type="ECO:0000256" key="3">
    <source>
        <dbReference type="ARBA" id="ARBA00011233"/>
    </source>
</evidence>
<evidence type="ECO:0000256" key="6">
    <source>
        <dbReference type="ARBA" id="ARBA00022837"/>
    </source>
</evidence>
<dbReference type="PANTHER" id="PTHR45713:SF20">
    <property type="entry name" value="FUCOLECTIN TACHYLECTIN-4 PENTRAXIN-1 DOMAIN-CONTAINING PROTEIN"/>
    <property type="match status" value="1"/>
</dbReference>
<keyword evidence="6" id="KW-0106">Calcium</keyword>
<protein>
    <recommendedName>
        <fullName evidence="8">Fucolectin tachylectin-4 pentraxin-1 domain-containing protein</fullName>
    </recommendedName>
</protein>
<dbReference type="PANTHER" id="PTHR45713">
    <property type="entry name" value="FTP DOMAIN-CONTAINING PROTEIN"/>
    <property type="match status" value="1"/>
</dbReference>
<evidence type="ECO:0000259" key="8">
    <source>
        <dbReference type="SMART" id="SM00607"/>
    </source>
</evidence>
<dbReference type="EMBL" id="AFYH01076786">
    <property type="status" value="NOT_ANNOTATED_CDS"/>
    <property type="molecule type" value="Genomic_DNA"/>
</dbReference>
<keyword evidence="10" id="KW-1185">Reference proteome</keyword>
<evidence type="ECO:0000256" key="1">
    <source>
        <dbReference type="ARBA" id="ARBA00002219"/>
    </source>
</evidence>
<gene>
    <name evidence="9" type="primary">LOC102356020</name>
</gene>
<comment type="subunit">
    <text evidence="3">Homotrimer.</text>
</comment>
<dbReference type="EMBL" id="AFYH01076789">
    <property type="status" value="NOT_ANNOTATED_CDS"/>
    <property type="molecule type" value="Genomic_DNA"/>
</dbReference>
<dbReference type="EMBL" id="AFYH01076785">
    <property type="status" value="NOT_ANNOTATED_CDS"/>
    <property type="molecule type" value="Genomic_DNA"/>
</dbReference>
<dbReference type="InterPro" id="IPR008979">
    <property type="entry name" value="Galactose-bd-like_sf"/>
</dbReference>
<feature type="domain" description="Fucolectin tachylectin-4 pentraxin-1" evidence="8">
    <location>
        <begin position="106"/>
        <end position="249"/>
    </location>
</feature>
<feature type="domain" description="Fucolectin tachylectin-4 pentraxin-1" evidence="8">
    <location>
        <begin position="1"/>
        <end position="104"/>
    </location>
</feature>
<accession>H3AU98</accession>
<dbReference type="SUPFAM" id="SSF49785">
    <property type="entry name" value="Galactose-binding domain-like"/>
    <property type="match status" value="4"/>
</dbReference>
<dbReference type="GO" id="GO:0010185">
    <property type="term" value="P:regulation of cellular defense response"/>
    <property type="evidence" value="ECO:0007669"/>
    <property type="project" value="UniProtKB-ARBA"/>
</dbReference>
<dbReference type="HOGENOM" id="CLU_036681_0_0_1"/>
<dbReference type="Proteomes" id="UP000008672">
    <property type="component" value="Unassembled WGS sequence"/>
</dbReference>